<comment type="caution">
    <text evidence="1">The sequence shown here is derived from an EMBL/GenBank/DDBJ whole genome shotgun (WGS) entry which is preliminary data.</text>
</comment>
<organism evidence="1 2">
    <name type="scientific">Cirrhinus molitorella</name>
    <name type="common">mud carp</name>
    <dbReference type="NCBI Taxonomy" id="172907"/>
    <lineage>
        <taxon>Eukaryota</taxon>
        <taxon>Metazoa</taxon>
        <taxon>Chordata</taxon>
        <taxon>Craniata</taxon>
        <taxon>Vertebrata</taxon>
        <taxon>Euteleostomi</taxon>
        <taxon>Actinopterygii</taxon>
        <taxon>Neopterygii</taxon>
        <taxon>Teleostei</taxon>
        <taxon>Ostariophysi</taxon>
        <taxon>Cypriniformes</taxon>
        <taxon>Cyprinidae</taxon>
        <taxon>Labeoninae</taxon>
        <taxon>Labeonini</taxon>
        <taxon>Cirrhinus</taxon>
    </lineage>
</organism>
<accession>A0ABR3MUW4</accession>
<feature type="non-terminal residue" evidence="1">
    <location>
        <position position="1"/>
    </location>
</feature>
<sequence length="63" mass="7682">VEITEQLCRVRRLAKEYTVSFLHIPFYVEDKTIEDKLKAWGGYSHCKTKEETKSWNKHCRWHK</sequence>
<reference evidence="1 2" key="1">
    <citation type="submission" date="2023-09" db="EMBL/GenBank/DDBJ databases">
        <authorList>
            <person name="Wang M."/>
        </authorList>
    </citation>
    <scope>NUCLEOTIDE SEQUENCE [LARGE SCALE GENOMIC DNA]</scope>
    <source>
        <strain evidence="1">GT-2023</strain>
        <tissue evidence="1">Liver</tissue>
    </source>
</reference>
<dbReference type="EMBL" id="JAYMGO010000009">
    <property type="protein sequence ID" value="KAL1268428.1"/>
    <property type="molecule type" value="Genomic_DNA"/>
</dbReference>
<dbReference type="Proteomes" id="UP001558613">
    <property type="component" value="Unassembled WGS sequence"/>
</dbReference>
<evidence type="ECO:0000313" key="1">
    <source>
        <dbReference type="EMBL" id="KAL1268428.1"/>
    </source>
</evidence>
<feature type="non-terminal residue" evidence="1">
    <location>
        <position position="63"/>
    </location>
</feature>
<keyword evidence="2" id="KW-1185">Reference proteome</keyword>
<gene>
    <name evidence="1" type="ORF">QQF64_033791</name>
</gene>
<evidence type="ECO:0000313" key="2">
    <source>
        <dbReference type="Proteomes" id="UP001558613"/>
    </source>
</evidence>
<protein>
    <submittedName>
        <fullName evidence="1">Uncharacterized protein</fullName>
    </submittedName>
</protein>
<proteinExistence type="predicted"/>
<name>A0ABR3MUW4_9TELE</name>